<keyword evidence="2" id="KW-0812">Transmembrane</keyword>
<dbReference type="PANTHER" id="PTHR46013">
    <property type="entry name" value="VASCULAR CELL ADHESION MOLECULE 1"/>
    <property type="match status" value="1"/>
</dbReference>
<dbReference type="InterPro" id="IPR007110">
    <property type="entry name" value="Ig-like_dom"/>
</dbReference>
<accession>A0AAV6FZW5</accession>
<feature type="chain" id="PRO_5043854263" description="Ig-like domain-containing protein" evidence="3">
    <location>
        <begin position="26"/>
        <end position="451"/>
    </location>
</feature>
<feature type="compositionally biased region" description="Basic and acidic residues" evidence="1">
    <location>
        <begin position="397"/>
        <end position="406"/>
    </location>
</feature>
<keyword evidence="2" id="KW-1133">Transmembrane helix</keyword>
<comment type="caution">
    <text evidence="5">The sequence shown here is derived from an EMBL/GenBank/DDBJ whole genome shotgun (WGS) entry which is preliminary data.</text>
</comment>
<feature type="compositionally biased region" description="Low complexity" evidence="1">
    <location>
        <begin position="201"/>
        <end position="223"/>
    </location>
</feature>
<organism evidence="5 6">
    <name type="scientific">Alosa alosa</name>
    <name type="common">allis shad</name>
    <dbReference type="NCBI Taxonomy" id="278164"/>
    <lineage>
        <taxon>Eukaryota</taxon>
        <taxon>Metazoa</taxon>
        <taxon>Chordata</taxon>
        <taxon>Craniata</taxon>
        <taxon>Vertebrata</taxon>
        <taxon>Euteleostomi</taxon>
        <taxon>Actinopterygii</taxon>
        <taxon>Neopterygii</taxon>
        <taxon>Teleostei</taxon>
        <taxon>Clupei</taxon>
        <taxon>Clupeiformes</taxon>
        <taxon>Clupeoidei</taxon>
        <taxon>Clupeidae</taxon>
        <taxon>Alosa</taxon>
    </lineage>
</organism>
<feature type="region of interest" description="Disordered" evidence="1">
    <location>
        <begin position="194"/>
        <end position="224"/>
    </location>
</feature>
<dbReference type="Proteomes" id="UP000823561">
    <property type="component" value="Chromosome 16"/>
</dbReference>
<reference evidence="5" key="1">
    <citation type="submission" date="2020-10" db="EMBL/GenBank/DDBJ databases">
        <title>Chromosome-scale genome assembly of the Allis shad, Alosa alosa.</title>
        <authorList>
            <person name="Margot Z."/>
            <person name="Christophe K."/>
            <person name="Cabau C."/>
            <person name="Louis A."/>
            <person name="Berthelot C."/>
            <person name="Parey E."/>
            <person name="Roest Crollius H."/>
            <person name="Montfort J."/>
            <person name="Robinson-Rechavi M."/>
            <person name="Bucao C."/>
            <person name="Bouchez O."/>
            <person name="Gislard M."/>
            <person name="Lluch J."/>
            <person name="Milhes M."/>
            <person name="Lampietro C."/>
            <person name="Lopez Roques C."/>
            <person name="Donnadieu C."/>
            <person name="Braasch I."/>
            <person name="Desvignes T."/>
            <person name="Postlethwait J."/>
            <person name="Bobe J."/>
            <person name="Guiguen Y."/>
        </authorList>
    </citation>
    <scope>NUCLEOTIDE SEQUENCE</scope>
    <source>
        <strain evidence="5">M-15738</strain>
        <tissue evidence="5">Blood</tissue>
    </source>
</reference>
<evidence type="ECO:0000313" key="5">
    <source>
        <dbReference type="EMBL" id="KAG5268384.1"/>
    </source>
</evidence>
<name>A0AAV6FZW5_9TELE</name>
<feature type="region of interest" description="Disordered" evidence="1">
    <location>
        <begin position="388"/>
        <end position="429"/>
    </location>
</feature>
<feature type="domain" description="Ig-like" evidence="4">
    <location>
        <begin position="266"/>
        <end position="348"/>
    </location>
</feature>
<dbReference type="SMART" id="SM00409">
    <property type="entry name" value="IG"/>
    <property type="match status" value="1"/>
</dbReference>
<sequence length="451" mass="48443">MMHKTKRGVGLFLCLVFLYIGQTCGISLEMVQRDKLHRKERSENIHTGTITFGTGEISLGRNLEYEGRSVEENTADDGSVNFQADDPHSGLVGGQSTTEDFKAWRRMQPTLLCTNDLMELSAQGPGCSSLQLDRGGTPLSLSKLPGDCGYSVKRTAVGLVFVATFNGCDVIKQGNSHLLQMLWHKNPVKLSCPASSSDQVSPALSTTPAPTTEAPTTAAGLPPQNQQWMPPFFGGYYPMSEVSEGTSVTLTYTAAAPSTQSTQFSPVDVVASVVSPSGPAAGGSSVTLTCNTSEANTPVQNYTWFRGDLHTPIGSGQTLTFNLSSSDEGQYYCRAEHSQGGKESDAVRLVIKKQSQSFLAIGITVKCLAAFIITILVIDVVRWQKSHQKIKPGGHRQTTDPDDQGRSIHVRVPQPPADPDEVDYEDPDGPSGVRLGLTSLLLLKCSNMPGC</sequence>
<keyword evidence="3" id="KW-0732">Signal</keyword>
<proteinExistence type="predicted"/>
<dbReference type="SUPFAM" id="SSF48726">
    <property type="entry name" value="Immunoglobulin"/>
    <property type="match status" value="1"/>
</dbReference>
<dbReference type="CDD" id="cd00096">
    <property type="entry name" value="Ig"/>
    <property type="match status" value="1"/>
</dbReference>
<dbReference type="InterPro" id="IPR036179">
    <property type="entry name" value="Ig-like_dom_sf"/>
</dbReference>
<evidence type="ECO:0000256" key="1">
    <source>
        <dbReference type="SAM" id="MobiDB-lite"/>
    </source>
</evidence>
<dbReference type="AlphaFoldDB" id="A0AAV6FZW5"/>
<dbReference type="Gene3D" id="2.60.40.10">
    <property type="entry name" value="Immunoglobulins"/>
    <property type="match status" value="1"/>
</dbReference>
<dbReference type="EMBL" id="JADWDJ010000016">
    <property type="protein sequence ID" value="KAG5268384.1"/>
    <property type="molecule type" value="Genomic_DNA"/>
</dbReference>
<keyword evidence="2" id="KW-0472">Membrane</keyword>
<feature type="signal peptide" evidence="3">
    <location>
        <begin position="1"/>
        <end position="25"/>
    </location>
</feature>
<dbReference type="SMART" id="SM00408">
    <property type="entry name" value="IGc2"/>
    <property type="match status" value="1"/>
</dbReference>
<evidence type="ECO:0000259" key="4">
    <source>
        <dbReference type="PROSITE" id="PS50835"/>
    </source>
</evidence>
<dbReference type="PROSITE" id="PS50835">
    <property type="entry name" value="IG_LIKE"/>
    <property type="match status" value="1"/>
</dbReference>
<evidence type="ECO:0000313" key="6">
    <source>
        <dbReference type="Proteomes" id="UP000823561"/>
    </source>
</evidence>
<protein>
    <recommendedName>
        <fullName evidence="4">Ig-like domain-containing protein</fullName>
    </recommendedName>
</protein>
<dbReference type="InterPro" id="IPR003598">
    <property type="entry name" value="Ig_sub2"/>
</dbReference>
<dbReference type="PANTHER" id="PTHR46013:SF4">
    <property type="entry name" value="B-CELL RECEPTOR CD22-RELATED"/>
    <property type="match status" value="1"/>
</dbReference>
<dbReference type="Pfam" id="PF13895">
    <property type="entry name" value="Ig_2"/>
    <property type="match status" value="1"/>
</dbReference>
<feature type="transmembrane region" description="Helical" evidence="2">
    <location>
        <begin position="358"/>
        <end position="381"/>
    </location>
</feature>
<evidence type="ECO:0000256" key="3">
    <source>
        <dbReference type="SAM" id="SignalP"/>
    </source>
</evidence>
<dbReference type="InterPro" id="IPR003599">
    <property type="entry name" value="Ig_sub"/>
</dbReference>
<keyword evidence="6" id="KW-1185">Reference proteome</keyword>
<feature type="region of interest" description="Disordered" evidence="1">
    <location>
        <begin position="75"/>
        <end position="95"/>
    </location>
</feature>
<evidence type="ECO:0000256" key="2">
    <source>
        <dbReference type="SAM" id="Phobius"/>
    </source>
</evidence>
<dbReference type="InterPro" id="IPR013783">
    <property type="entry name" value="Ig-like_fold"/>
</dbReference>
<gene>
    <name evidence="5" type="ORF">AALO_G00212000</name>
</gene>
<feature type="compositionally biased region" description="Acidic residues" evidence="1">
    <location>
        <begin position="418"/>
        <end position="428"/>
    </location>
</feature>